<dbReference type="GeneID" id="106057973"/>
<feature type="compositionally biased region" description="Acidic residues" evidence="6">
    <location>
        <begin position="1894"/>
        <end position="1914"/>
    </location>
</feature>
<feature type="compositionally biased region" description="Polar residues" evidence="6">
    <location>
        <begin position="2041"/>
        <end position="2064"/>
    </location>
</feature>
<dbReference type="Gene3D" id="3.30.40.10">
    <property type="entry name" value="Zinc/RING finger domain, C3HC4 (zinc finger)"/>
    <property type="match status" value="1"/>
</dbReference>
<dbReference type="InterPro" id="IPR001739">
    <property type="entry name" value="Methyl_CpG_DNA-bd"/>
</dbReference>
<feature type="compositionally biased region" description="Low complexity" evidence="6">
    <location>
        <begin position="2170"/>
        <end position="2181"/>
    </location>
</feature>
<keyword evidence="10" id="KW-1185">Reference proteome</keyword>
<dbReference type="SMART" id="SM00391">
    <property type="entry name" value="MBD"/>
    <property type="match status" value="1"/>
</dbReference>
<evidence type="ECO:0000313" key="10">
    <source>
        <dbReference type="Proteomes" id="UP001165740"/>
    </source>
</evidence>
<dbReference type="InterPro" id="IPR036047">
    <property type="entry name" value="F-box-like_dom_sf"/>
</dbReference>
<dbReference type="GO" id="GO:0003677">
    <property type="term" value="F:DNA binding"/>
    <property type="evidence" value="ECO:0007669"/>
    <property type="project" value="InterPro"/>
</dbReference>
<feature type="domain" description="PHD-type" evidence="7">
    <location>
        <begin position="2200"/>
        <end position="2259"/>
    </location>
</feature>
<dbReference type="OrthoDB" id="61560at2759"/>
<feature type="compositionally biased region" description="Low complexity" evidence="6">
    <location>
        <begin position="2108"/>
        <end position="2138"/>
    </location>
</feature>
<dbReference type="Pfam" id="PF12937">
    <property type="entry name" value="F-box-like"/>
    <property type="match status" value="1"/>
</dbReference>
<dbReference type="SUPFAM" id="SSF81383">
    <property type="entry name" value="F-box domain"/>
    <property type="match status" value="1"/>
</dbReference>
<keyword evidence="2 4" id="KW-0863">Zinc-finger</keyword>
<dbReference type="InterPro" id="IPR013083">
    <property type="entry name" value="Znf_RING/FYVE/PHD"/>
</dbReference>
<dbReference type="RefSeq" id="XP_055879951.1">
    <property type="nucleotide sequence ID" value="XM_056023976.1"/>
</dbReference>
<protein>
    <submittedName>
        <fullName evidence="11">Uncharacterized protein LOC106057973 isoform X1</fullName>
    </submittedName>
</protein>
<dbReference type="InterPro" id="IPR001965">
    <property type="entry name" value="Znf_PHD"/>
</dbReference>
<dbReference type="Pfam" id="PF01429">
    <property type="entry name" value="MBD"/>
    <property type="match status" value="1"/>
</dbReference>
<organism evidence="10 11">
    <name type="scientific">Biomphalaria glabrata</name>
    <name type="common">Bloodfluke planorb</name>
    <name type="synonym">Freshwater snail</name>
    <dbReference type="NCBI Taxonomy" id="6526"/>
    <lineage>
        <taxon>Eukaryota</taxon>
        <taxon>Metazoa</taxon>
        <taxon>Spiralia</taxon>
        <taxon>Lophotrochozoa</taxon>
        <taxon>Mollusca</taxon>
        <taxon>Gastropoda</taxon>
        <taxon>Heterobranchia</taxon>
        <taxon>Euthyneura</taxon>
        <taxon>Panpulmonata</taxon>
        <taxon>Hygrophila</taxon>
        <taxon>Lymnaeoidea</taxon>
        <taxon>Planorbidae</taxon>
        <taxon>Biomphalaria</taxon>
    </lineage>
</organism>
<dbReference type="Gene3D" id="3.80.10.10">
    <property type="entry name" value="Ribonuclease Inhibitor"/>
    <property type="match status" value="1"/>
</dbReference>
<dbReference type="SUPFAM" id="SSF57903">
    <property type="entry name" value="FYVE/PHD zinc finger"/>
    <property type="match status" value="1"/>
</dbReference>
<feature type="region of interest" description="Disordered" evidence="6">
    <location>
        <begin position="374"/>
        <end position="403"/>
    </location>
</feature>
<feature type="compositionally biased region" description="Low complexity" evidence="6">
    <location>
        <begin position="1915"/>
        <end position="1929"/>
    </location>
</feature>
<feature type="compositionally biased region" description="Polar residues" evidence="6">
    <location>
        <begin position="380"/>
        <end position="390"/>
    </location>
</feature>
<proteinExistence type="predicted"/>
<gene>
    <name evidence="11" type="primary">LOC106057973</name>
</gene>
<evidence type="ECO:0000259" key="8">
    <source>
        <dbReference type="PROSITE" id="PS50181"/>
    </source>
</evidence>
<dbReference type="PROSITE" id="PS50181">
    <property type="entry name" value="FBOX"/>
    <property type="match status" value="1"/>
</dbReference>
<dbReference type="Proteomes" id="UP001165740">
    <property type="component" value="Chromosome 3"/>
</dbReference>
<feature type="compositionally biased region" description="Low complexity" evidence="6">
    <location>
        <begin position="2072"/>
        <end position="2093"/>
    </location>
</feature>
<keyword evidence="3" id="KW-0862">Zinc</keyword>
<dbReference type="SMART" id="SM00256">
    <property type="entry name" value="FBOX"/>
    <property type="match status" value="1"/>
</dbReference>
<feature type="region of interest" description="Disordered" evidence="6">
    <location>
        <begin position="1849"/>
        <end position="1949"/>
    </location>
</feature>
<dbReference type="Gene3D" id="3.30.890.10">
    <property type="entry name" value="Methyl-cpg-binding Protein 2, Chain A"/>
    <property type="match status" value="1"/>
</dbReference>
<evidence type="ECO:0000256" key="6">
    <source>
        <dbReference type="SAM" id="MobiDB-lite"/>
    </source>
</evidence>
<evidence type="ECO:0000256" key="3">
    <source>
        <dbReference type="ARBA" id="ARBA00022833"/>
    </source>
</evidence>
<feature type="compositionally biased region" description="Basic and acidic residues" evidence="6">
    <location>
        <begin position="1858"/>
        <end position="1891"/>
    </location>
</feature>
<dbReference type="InterPro" id="IPR019787">
    <property type="entry name" value="Znf_PHD-finger"/>
</dbReference>
<name>A0A9W2ZYD7_BIOGL</name>
<feature type="domain" description="MBD" evidence="9">
    <location>
        <begin position="291"/>
        <end position="365"/>
    </location>
</feature>
<feature type="compositionally biased region" description="Acidic residues" evidence="6">
    <location>
        <begin position="2182"/>
        <end position="2200"/>
    </location>
</feature>
<dbReference type="InterPro" id="IPR001810">
    <property type="entry name" value="F-box_dom"/>
</dbReference>
<dbReference type="InterPro" id="IPR011011">
    <property type="entry name" value="Znf_FYVE_PHD"/>
</dbReference>
<evidence type="ECO:0000256" key="1">
    <source>
        <dbReference type="ARBA" id="ARBA00022723"/>
    </source>
</evidence>
<dbReference type="InterPro" id="IPR032675">
    <property type="entry name" value="LRR_dom_sf"/>
</dbReference>
<reference evidence="11" key="1">
    <citation type="submission" date="2025-08" db="UniProtKB">
        <authorList>
            <consortium name="RefSeq"/>
        </authorList>
    </citation>
    <scope>IDENTIFICATION</scope>
</reference>
<evidence type="ECO:0000259" key="9">
    <source>
        <dbReference type="PROSITE" id="PS50982"/>
    </source>
</evidence>
<dbReference type="PROSITE" id="PS50982">
    <property type="entry name" value="MBD"/>
    <property type="match status" value="1"/>
</dbReference>
<dbReference type="PROSITE" id="PS50016">
    <property type="entry name" value="ZF_PHD_2"/>
    <property type="match status" value="1"/>
</dbReference>
<evidence type="ECO:0000256" key="4">
    <source>
        <dbReference type="PROSITE-ProRule" id="PRU00146"/>
    </source>
</evidence>
<evidence type="ECO:0000256" key="2">
    <source>
        <dbReference type="ARBA" id="ARBA00022771"/>
    </source>
</evidence>
<accession>A0A9W2ZYD7</accession>
<feature type="compositionally biased region" description="Basic and acidic residues" evidence="6">
    <location>
        <begin position="1995"/>
        <end position="2004"/>
    </location>
</feature>
<feature type="domain" description="F-box" evidence="8">
    <location>
        <begin position="1056"/>
        <end position="1102"/>
    </location>
</feature>
<dbReference type="PANTHER" id="PTHR15739">
    <property type="entry name" value="ZINC FINGER PROTEIN"/>
    <property type="match status" value="1"/>
</dbReference>
<dbReference type="InterPro" id="IPR019786">
    <property type="entry name" value="Zinc_finger_PHD-type_CS"/>
</dbReference>
<dbReference type="GO" id="GO:0008270">
    <property type="term" value="F:zinc ion binding"/>
    <property type="evidence" value="ECO:0007669"/>
    <property type="project" value="UniProtKB-KW"/>
</dbReference>
<feature type="compositionally biased region" description="Low complexity" evidence="6">
    <location>
        <begin position="391"/>
        <end position="400"/>
    </location>
</feature>
<feature type="compositionally biased region" description="Polar residues" evidence="6">
    <location>
        <begin position="443"/>
        <end position="455"/>
    </location>
</feature>
<sequence>MRNITLNAKMEAAKEQKEDFDRLSNRIENVEQTAVVEMEVENKSGGEKDVVDVMETGSPQSVAVFKAVNQESADVKIEVKNKSVGDINVVDVTKTGSPQNVAIFKVVNQELTHLKIEVKNKSGDEKVVVDVSETGSPQSVAVFKVSNHESLDAEVDAKNNSGDENDIVDVTETDSPQNVGISEVVNQESADAKIELKNNSGDEKDVVVMDTNSPQNVAISEVVSQESANDTMKESVDTLSSCNNLPDSSVLQNTQLDTTDLKTSDDSTQLLTPNVKRRRGAYSTPESYWDENDLAHLRKPFMHGWKREIVYRNTSGNNGKLQCDVYYFPPKGKKLRSLVEVSSFLNGDKSTTLNLTNFTFRKIKIFKPPEEIERKAGKSYNKTAENTSAETSPKSTPKVKTTVKKIKNTPAIPKIPAKDVLHKHIILKRKNLTNRFVTASNSSVTVRDTLPSTSNSKKDENNSVDVEADEPVSSNGNDLKSSLEKSVSSNLKPSTFKTALSTDSTKCTKKNNAKGNKVSDDYQAVFGQASNLIASIVSREMKRPAVESDANDQPATKLLKTAALGALSISQILSQPVSVHQKVSMQPKCCSLCVGPSEYSHCAKCDALFHSVCSKTLGQDPSGLTCFKCAQNKTSRAFQASPYTIGMPTPVTQYSVCISTSNAVPQSSPGIWNVLNGAPVKPLNLRRFPASPTIPAVNTMNPRPPPLLFAAPHTQRMVLTPGRGQNLPPPPRLIPAGVVCRPFSRPHLPLNPLLVVDKAKIGPRVNAFNTSTTDSSVSVSISNKSSSAQTEEVKTYTVSSDEEDDILVVDEHPNVSSLPVTAPETTPTAMKSSVNHVVPDKEQSQPFSSKNTSVQKSALEPNDMHGPVILNNPEDAVDLSLPVFFEKTTKHGKDPYPIVVKDINDILRLESEEKKQSPRIMITPVKSSDVCENKNYLATDIEVLLKVKEDEADMSTSSEPTQKECSNSKKIKIPSHLARTFNLDRAVRLKINNQFHCVPPSHIKASSEESLELTIPPDTYSDPGCDTSLTLTVVPCQSSHAIPAPHITWCKDYLQSLYINQFPLSVLMTIFRFLPFYDCLRLSQVCKKWRQLASHPCLWQNIKLSGVTIKNWEQASIFFNKVHVKKLCLRDLTSIENNSWECIVKALPKIQSLEYLFFFKVPAFVIESLTQSMAQLVNCSAGAIIGDCEPFSMTGLMPNDDIMRRIDNMTKAVDEVRNKNVTIEHAAQMYKVPVKELMHLIASDKSIKLTTEDENAILLSCMRLSQMGFPIELSTVVNKCHELFFDKYHLEDLTPLNVHRCSELFTQNLPMLKSQPNKGSDVKSKVEEHFDAYNRLLQNCIKKNVTQNYTQKNVTFTQVFVLDMKVFTISIGGTVVPMTGLSLMSINSKYGLFPLMLISPNLVILKHSDIIMAQWKNGMATSQLVSAYITQMILKVKERPNIILCQANPNLFSEKLLSFCMSNSVYFRYVPQDISGYVFPGCFGGPLFYIKNHLDQTPTLSLERFMEFLINYLHQKSSIFKDIKKAYLFTGLNPYNPKAPFQCKVDVESELARLKKSNLSVKLAQSCSKADKITGGDCSVDMATNTASLDKRHQAISTSNEDSAVCVSTSRSSSLLNSSRALFTSLLNSKTSSSDKDKVLTKTSHPDQCQKHSVMGLSGTPLINGDNTKANITTEAGSEAKLSDSIRNSARRYQSPTKIGKASEYKTKKNSSDITKNANYDCNGGDLSHEILAAGKKTIELKPAINDGKRVANSITNNSMLNEIRKRKLSKAKRLVKFACRKLCQKTILKTLDLASSTNSVNICKSSTLEPLVKGSLEVPDKNESEVMKRVSDVIDAVIAQSRADFDRLHQSQSDINSLKEKNALKRSKENHKKISGDTETTILDKARDTNEPSAEEDESSEDSSDTDDTESDSDTSSSSVSDTTSSDVQPPSNVESHEESSNDSINTNIFIDDANKKVITEMIPNDFSVVKTNSDFSQPFGPLLDHDYFKRDVEQMSDKDDKSLTTNNNEKSLTTDSNTTVDGPTEHVPKKLVISISKKGLQNISQESTDQNNVNNSESTSDSASKRSTDHSTASDSSTDQSSSSDSSSDSSAEQNSADGIIADQPSANNSSAEQSSSSSTDQSSDSESSASISDASSVGSIKFVNISESKKELRARPKRMRAKKKNDSSYVSSYSSSSESDSEEEEEEEESSEEEEEESKCQICMKANPPHFKEEVINWVDCDGNCGRWFHVVCITRTQDAADADPEHYICTDCLSL</sequence>
<dbReference type="InterPro" id="IPR016177">
    <property type="entry name" value="DNA-bd_dom_sf"/>
</dbReference>
<feature type="compositionally biased region" description="Polar residues" evidence="6">
    <location>
        <begin position="472"/>
        <end position="488"/>
    </location>
</feature>
<dbReference type="SUPFAM" id="SSF54171">
    <property type="entry name" value="DNA-binding domain"/>
    <property type="match status" value="1"/>
</dbReference>
<dbReference type="SMART" id="SM00249">
    <property type="entry name" value="PHD"/>
    <property type="match status" value="2"/>
</dbReference>
<dbReference type="PANTHER" id="PTHR15739:SF5">
    <property type="entry name" value="LD23158P"/>
    <property type="match status" value="1"/>
</dbReference>
<evidence type="ECO:0000259" key="7">
    <source>
        <dbReference type="PROSITE" id="PS50016"/>
    </source>
</evidence>
<feature type="coiled-coil region" evidence="5">
    <location>
        <begin position="3"/>
        <end position="33"/>
    </location>
</feature>
<evidence type="ECO:0000313" key="11">
    <source>
        <dbReference type="RefSeq" id="XP_055879951.1"/>
    </source>
</evidence>
<feature type="region of interest" description="Disordered" evidence="6">
    <location>
        <begin position="1995"/>
        <end position="2138"/>
    </location>
</feature>
<keyword evidence="1" id="KW-0479">Metal-binding</keyword>
<feature type="region of interest" description="Disordered" evidence="6">
    <location>
        <begin position="2153"/>
        <end position="2203"/>
    </location>
</feature>
<keyword evidence="5" id="KW-0175">Coiled coil</keyword>
<dbReference type="CDD" id="cd00122">
    <property type="entry name" value="MBD"/>
    <property type="match status" value="1"/>
</dbReference>
<feature type="compositionally biased region" description="Polar residues" evidence="6">
    <location>
        <begin position="2005"/>
        <end position="2023"/>
    </location>
</feature>
<dbReference type="InterPro" id="IPR052283">
    <property type="entry name" value="GenomicStab_NeuMorph_Reg"/>
</dbReference>
<feature type="region of interest" description="Disordered" evidence="6">
    <location>
        <begin position="443"/>
        <end position="488"/>
    </location>
</feature>
<evidence type="ECO:0000256" key="5">
    <source>
        <dbReference type="SAM" id="Coils"/>
    </source>
</evidence>
<dbReference type="PROSITE" id="PS01359">
    <property type="entry name" value="ZF_PHD_1"/>
    <property type="match status" value="1"/>
</dbReference>